<organism evidence="1 2">
    <name type="scientific">Demequina lutea</name>
    <dbReference type="NCBI Taxonomy" id="431489"/>
    <lineage>
        <taxon>Bacteria</taxon>
        <taxon>Bacillati</taxon>
        <taxon>Actinomycetota</taxon>
        <taxon>Actinomycetes</taxon>
        <taxon>Micrococcales</taxon>
        <taxon>Demequinaceae</taxon>
        <taxon>Demequina</taxon>
    </lineage>
</organism>
<dbReference type="RefSeq" id="WP_062074879.1">
    <property type="nucleotide sequence ID" value="NZ_BBRC01000004.1"/>
</dbReference>
<comment type="caution">
    <text evidence="1">The sequence shown here is derived from an EMBL/GenBank/DDBJ whole genome shotgun (WGS) entry which is preliminary data.</text>
</comment>
<dbReference type="AlphaFoldDB" id="A0A7Y9Z7P0"/>
<gene>
    <name evidence="1" type="ORF">BKA03_000250</name>
</gene>
<evidence type="ECO:0000313" key="1">
    <source>
        <dbReference type="EMBL" id="NYI40131.1"/>
    </source>
</evidence>
<reference evidence="1 2" key="1">
    <citation type="submission" date="2020-07" db="EMBL/GenBank/DDBJ databases">
        <title>Sequencing the genomes of 1000 actinobacteria strains.</title>
        <authorList>
            <person name="Klenk H.-P."/>
        </authorList>
    </citation>
    <scope>NUCLEOTIDE SEQUENCE [LARGE SCALE GENOMIC DNA]</scope>
    <source>
        <strain evidence="1 2">DSM 19970</strain>
    </source>
</reference>
<evidence type="ECO:0000313" key="2">
    <source>
        <dbReference type="Proteomes" id="UP000547973"/>
    </source>
</evidence>
<dbReference type="EMBL" id="JACBZO010000001">
    <property type="protein sequence ID" value="NYI40131.1"/>
    <property type="molecule type" value="Genomic_DNA"/>
</dbReference>
<proteinExistence type="predicted"/>
<keyword evidence="2" id="KW-1185">Reference proteome</keyword>
<name>A0A7Y9Z7P0_9MICO</name>
<sequence>MKRNDDFEGALAVRTELVRSSGTGGYRAACDLLYETGLIRRVDWPRGEDGTRFADPAVLLAASRSWSSGENAIAQFASGLLGYTTSAEFGPLDFAATLEGFPTQHRETLLRVLRAMWGTKLVM</sequence>
<protein>
    <submittedName>
        <fullName evidence="1">Uncharacterized protein</fullName>
    </submittedName>
</protein>
<accession>A0A7Y9Z7P0</accession>
<dbReference type="Proteomes" id="UP000547973">
    <property type="component" value="Unassembled WGS sequence"/>
</dbReference>